<evidence type="ECO:0008006" key="4">
    <source>
        <dbReference type="Google" id="ProtNLM"/>
    </source>
</evidence>
<keyword evidence="1" id="KW-0732">Signal</keyword>
<evidence type="ECO:0000313" key="2">
    <source>
        <dbReference type="EMBL" id="MDG3013466.1"/>
    </source>
</evidence>
<dbReference type="AlphaFoldDB" id="A0A9X4LXL2"/>
<protein>
    <recommendedName>
        <fullName evidence="4">GerMN domain-containing protein</fullName>
    </recommendedName>
</protein>
<dbReference type="EMBL" id="JANRHA010000001">
    <property type="protein sequence ID" value="MDG3013466.1"/>
    <property type="molecule type" value="Genomic_DNA"/>
</dbReference>
<feature type="chain" id="PRO_5040843590" description="GerMN domain-containing protein" evidence="1">
    <location>
        <begin position="28"/>
        <end position="308"/>
    </location>
</feature>
<sequence length="308" mass="31756">MTLPSPTARVCAAAPLALMLAATLVGCGSSGDGAAAPTTEQAAIPVSAVRVTLLDPGAGPRTVLDRRSAVGTTGSAVLSTSAAVSQTLADRPPRDFSSPAMRMPLSAHVTSSEPGMTEVALTLGEVTSPDSTLNTELKAERGAHAGLTIAPDGAITTLRISPPPNADNMARAAVEQAFYQAIYSTVALPSEPVGVGATWKTEQHFTSAVELDQTMNVTLKARQGGVVTLDVQVNQSPTSPVWVMPGDTRKLNIDKYEMTGGGTVTLDLDAPLPTSADITVGGEQVFRVPDSDATISQTLGNHTQWSAR</sequence>
<organism evidence="2 3">
    <name type="scientific">Speluncibacter jeojiensis</name>
    <dbReference type="NCBI Taxonomy" id="2710754"/>
    <lineage>
        <taxon>Bacteria</taxon>
        <taxon>Bacillati</taxon>
        <taxon>Actinomycetota</taxon>
        <taxon>Actinomycetes</taxon>
        <taxon>Mycobacteriales</taxon>
        <taxon>Speluncibacteraceae</taxon>
        <taxon>Speluncibacter</taxon>
    </lineage>
</organism>
<gene>
    <name evidence="2" type="ORF">NVS88_02720</name>
</gene>
<evidence type="ECO:0000313" key="3">
    <source>
        <dbReference type="Proteomes" id="UP001152755"/>
    </source>
</evidence>
<comment type="caution">
    <text evidence="2">The sequence shown here is derived from an EMBL/GenBank/DDBJ whole genome shotgun (WGS) entry which is preliminary data.</text>
</comment>
<proteinExistence type="predicted"/>
<dbReference type="RefSeq" id="WP_332519100.1">
    <property type="nucleotide sequence ID" value="NZ_JANRHA010000001.1"/>
</dbReference>
<feature type="signal peptide" evidence="1">
    <location>
        <begin position="1"/>
        <end position="27"/>
    </location>
</feature>
<dbReference type="Proteomes" id="UP001152755">
    <property type="component" value="Unassembled WGS sequence"/>
</dbReference>
<accession>A0A9X4LXL2</accession>
<keyword evidence="3" id="KW-1185">Reference proteome</keyword>
<reference evidence="2" key="1">
    <citation type="submission" date="2022-08" db="EMBL/GenBank/DDBJ databases">
        <title>Genome analysis of Corynebacteriales strain.</title>
        <authorList>
            <person name="Lee S.D."/>
        </authorList>
    </citation>
    <scope>NUCLEOTIDE SEQUENCE</scope>
    <source>
        <strain evidence="2">D3-21</strain>
    </source>
</reference>
<evidence type="ECO:0000256" key="1">
    <source>
        <dbReference type="SAM" id="SignalP"/>
    </source>
</evidence>
<name>A0A9X4LXL2_9ACTN</name>